<accession>A0A2A2JZY4</accession>
<proteinExistence type="predicted"/>
<feature type="transmembrane region" description="Helical" evidence="1">
    <location>
        <begin position="6"/>
        <end position="28"/>
    </location>
</feature>
<dbReference type="Proteomes" id="UP000218231">
    <property type="component" value="Unassembled WGS sequence"/>
</dbReference>
<evidence type="ECO:0000313" key="2">
    <source>
        <dbReference type="EMBL" id="PAV67251.1"/>
    </source>
</evidence>
<evidence type="ECO:0000313" key="3">
    <source>
        <dbReference type="Proteomes" id="UP000218231"/>
    </source>
</evidence>
<keyword evidence="1" id="KW-0472">Membrane</keyword>
<reference evidence="2 3" key="1">
    <citation type="journal article" date="2017" name="Curr. Biol.">
        <title>Genome architecture and evolution of a unichromosomal asexual nematode.</title>
        <authorList>
            <person name="Fradin H."/>
            <person name="Zegar C."/>
            <person name="Gutwein M."/>
            <person name="Lucas J."/>
            <person name="Kovtun M."/>
            <person name="Corcoran D."/>
            <person name="Baugh L.R."/>
            <person name="Kiontke K."/>
            <person name="Gunsalus K."/>
            <person name="Fitch D.H."/>
            <person name="Piano F."/>
        </authorList>
    </citation>
    <scope>NUCLEOTIDE SEQUENCE [LARGE SCALE GENOMIC DNA]</scope>
    <source>
        <strain evidence="2">PF1309</strain>
    </source>
</reference>
<keyword evidence="3" id="KW-1185">Reference proteome</keyword>
<dbReference type="EMBL" id="LIAE01009974">
    <property type="protein sequence ID" value="PAV67251.1"/>
    <property type="molecule type" value="Genomic_DNA"/>
</dbReference>
<name>A0A2A2JZY4_9BILA</name>
<keyword evidence="1" id="KW-1133">Transmembrane helix</keyword>
<evidence type="ECO:0000256" key="1">
    <source>
        <dbReference type="SAM" id="Phobius"/>
    </source>
</evidence>
<sequence length="99" mass="11323">MHSSDSFIEQFILLVVFLQTHIFCRYFTSYNAIQKSRSPTTNSLVNPQEESCFQTNAGKLRFDDNFSLLKWKSLYSHGGTGWAFMLLPSNANVFLFAVA</sequence>
<comment type="caution">
    <text evidence="2">The sequence shown here is derived from an EMBL/GenBank/DDBJ whole genome shotgun (WGS) entry which is preliminary data.</text>
</comment>
<protein>
    <submittedName>
        <fullName evidence="2">Uncharacterized protein</fullName>
    </submittedName>
</protein>
<keyword evidence="1" id="KW-0812">Transmembrane</keyword>
<gene>
    <name evidence="2" type="ORF">WR25_04402</name>
</gene>
<organism evidence="2 3">
    <name type="scientific">Diploscapter pachys</name>
    <dbReference type="NCBI Taxonomy" id="2018661"/>
    <lineage>
        <taxon>Eukaryota</taxon>
        <taxon>Metazoa</taxon>
        <taxon>Ecdysozoa</taxon>
        <taxon>Nematoda</taxon>
        <taxon>Chromadorea</taxon>
        <taxon>Rhabditida</taxon>
        <taxon>Rhabditina</taxon>
        <taxon>Rhabditomorpha</taxon>
        <taxon>Rhabditoidea</taxon>
        <taxon>Rhabditidae</taxon>
        <taxon>Diploscapter</taxon>
    </lineage>
</organism>
<dbReference type="AlphaFoldDB" id="A0A2A2JZY4"/>